<evidence type="ECO:0000256" key="6">
    <source>
        <dbReference type="ARBA" id="ARBA00049371"/>
    </source>
</evidence>
<comment type="catalytic activity">
    <reaction evidence="6">
        <text>N-(hexadecanoyl)-sphing-4-enine-1-phosphocholine + H2O = N-hexadecanoylsphing-4-enine + phosphocholine + H(+)</text>
        <dbReference type="Rhea" id="RHEA:45644"/>
        <dbReference type="ChEBI" id="CHEBI:15377"/>
        <dbReference type="ChEBI" id="CHEBI:15378"/>
        <dbReference type="ChEBI" id="CHEBI:72959"/>
        <dbReference type="ChEBI" id="CHEBI:78646"/>
        <dbReference type="ChEBI" id="CHEBI:295975"/>
    </reaction>
    <physiologicalReaction direction="left-to-right" evidence="6">
        <dbReference type="Rhea" id="RHEA:45645"/>
    </physiologicalReaction>
</comment>
<dbReference type="EC" id="3.1.4.12" evidence="3"/>
<dbReference type="OrthoDB" id="4951845at2759"/>
<feature type="domain" description="GST C-terminal" evidence="7">
    <location>
        <begin position="131"/>
        <end position="275"/>
    </location>
</feature>
<reference evidence="8 9" key="1">
    <citation type="submission" date="2018-04" db="EMBL/GenBank/DDBJ databases">
        <title>The genome of golden apple snail Pomacea canaliculata provides insight into stress tolerance and invasive adaptation.</title>
        <authorList>
            <person name="Liu C."/>
            <person name="Liu B."/>
            <person name="Ren Y."/>
            <person name="Zhang Y."/>
            <person name="Wang H."/>
            <person name="Li S."/>
            <person name="Jiang F."/>
            <person name="Yin L."/>
            <person name="Zhang G."/>
            <person name="Qian W."/>
            <person name="Fan W."/>
        </authorList>
    </citation>
    <scope>NUCLEOTIDE SEQUENCE [LARGE SCALE GENOMIC DNA]</scope>
    <source>
        <strain evidence="8">SZHN2017</strain>
        <tissue evidence="8">Muscle</tissue>
    </source>
</reference>
<dbReference type="STRING" id="400727.A0A2T7NHI8"/>
<dbReference type="SFLD" id="SFLDS00019">
    <property type="entry name" value="Glutathione_Transferase_(cytos"/>
    <property type="match status" value="1"/>
</dbReference>
<dbReference type="InterPro" id="IPR017766">
    <property type="entry name" value="Sphingomyelinase/PLipase_C"/>
</dbReference>
<evidence type="ECO:0000313" key="8">
    <source>
        <dbReference type="EMBL" id="PVD20647.1"/>
    </source>
</evidence>
<evidence type="ECO:0000256" key="5">
    <source>
        <dbReference type="ARBA" id="ARBA00023002"/>
    </source>
</evidence>
<accession>A0A2T7NHI8</accession>
<sequence>MNFMMAIYQLWSSDSNNEKGKATIHVGMQMYEQELTQRNSGPFFWRCFAISKASEMDVFMVKLPAVKATMFDLHMHHSFGRSQIAGDPDYDVGLNDEPPSSFRDGRIVFESVITCQYLDDVYPQEPLTPADPYQKARDRLFVDYCDKFMMAIYQLWSSDSNSEKGKATIHVGMQMYEQELTQRNSGPFFGGNKPTMLDYLIWPWFERLSPFVNPEVMPHHSLTKNRNTELTYQRATGALQYPRLQRWMSFMVKLPAVKATMFDLHMHHSFGRSQIAAWESHVLSSLEGSQYKSYQFGVATANVCLLPEFLARINNISHGSTRARTTGERIVVDQFFYAAEQNAVFGLSGLNDDHSKKVQVHNTFAAGLDAHFPQLDFLCLQEVFDWNYNKILRKELHKVFPYIIHDVGITSMKSNYFLFNSGLLFASRHPVLKVDFKCFSTSVAQCRFTSKGLLMVKVLIGSELAAKRKVGYIFTTHLQAYQGPHSVLCQQLDEILKWIEEFRQETKDAKDKVLFDILCGDLNFDNISPGDKENREHAVFDVYTDPCRMFPGKDHDWTVGTEFKQIFMHDPSVKSPESLKSSLNDPVLRHRYLLDADINEQSMDTLVKVRLKTDAMGNLLTFPSAGKRRIDYVLYRRDTPVVCILI</sequence>
<dbReference type="EMBL" id="PZQS01000012">
    <property type="protein sequence ID" value="PVD20647.1"/>
    <property type="molecule type" value="Genomic_DNA"/>
</dbReference>
<keyword evidence="5" id="KW-0560">Oxidoreductase</keyword>
<dbReference type="InterPro" id="IPR036691">
    <property type="entry name" value="Endo/exonu/phosph_ase_sf"/>
</dbReference>
<dbReference type="CDD" id="cd09078">
    <property type="entry name" value="nSMase"/>
    <property type="match status" value="1"/>
</dbReference>
<dbReference type="SUPFAM" id="SSF47616">
    <property type="entry name" value="GST C-terminal domain-like"/>
    <property type="match status" value="1"/>
</dbReference>
<evidence type="ECO:0000256" key="3">
    <source>
        <dbReference type="ARBA" id="ARBA00012369"/>
    </source>
</evidence>
<dbReference type="FunFam" id="1.20.1050.10:FF:000009">
    <property type="entry name" value="Glutathione S-transferase omega-1"/>
    <property type="match status" value="1"/>
</dbReference>
<evidence type="ECO:0000259" key="7">
    <source>
        <dbReference type="PROSITE" id="PS50405"/>
    </source>
</evidence>
<dbReference type="InterPro" id="IPR040079">
    <property type="entry name" value="Glutathione_S-Trfase"/>
</dbReference>
<gene>
    <name evidence="8" type="ORF">C0Q70_18805</name>
</gene>
<dbReference type="GO" id="GO:0005576">
    <property type="term" value="C:extracellular region"/>
    <property type="evidence" value="ECO:0007669"/>
    <property type="project" value="InterPro"/>
</dbReference>
<comment type="caution">
    <text evidence="8">The sequence shown here is derived from an EMBL/GenBank/DDBJ whole genome shotgun (WGS) entry which is preliminary data.</text>
</comment>
<dbReference type="InterPro" id="IPR038772">
    <property type="entry name" value="Sph/SMPD2-like"/>
</dbReference>
<dbReference type="Gene3D" id="1.20.1050.10">
    <property type="match status" value="1"/>
</dbReference>
<dbReference type="InterPro" id="IPR010987">
    <property type="entry name" value="Glutathione-S-Trfase_C-like"/>
</dbReference>
<comment type="similarity">
    <text evidence="2">Belongs to the GST superfamily. Omega family.</text>
</comment>
<proteinExistence type="inferred from homology"/>
<dbReference type="Proteomes" id="UP000245119">
    <property type="component" value="Linkage Group LG12"/>
</dbReference>
<keyword evidence="4" id="KW-0378">Hydrolase</keyword>
<organism evidence="8 9">
    <name type="scientific">Pomacea canaliculata</name>
    <name type="common">Golden apple snail</name>
    <dbReference type="NCBI Taxonomy" id="400727"/>
    <lineage>
        <taxon>Eukaryota</taxon>
        <taxon>Metazoa</taxon>
        <taxon>Spiralia</taxon>
        <taxon>Lophotrochozoa</taxon>
        <taxon>Mollusca</taxon>
        <taxon>Gastropoda</taxon>
        <taxon>Caenogastropoda</taxon>
        <taxon>Architaenioglossa</taxon>
        <taxon>Ampullarioidea</taxon>
        <taxon>Ampullariidae</taxon>
        <taxon>Pomacea</taxon>
    </lineage>
</organism>
<dbReference type="InterPro" id="IPR036282">
    <property type="entry name" value="Glutathione-S-Trfase_C_sf"/>
</dbReference>
<dbReference type="SUPFAM" id="SSF56219">
    <property type="entry name" value="DNase I-like"/>
    <property type="match status" value="1"/>
</dbReference>
<comment type="similarity">
    <text evidence="1">Belongs to the neutral sphingomyelinase family.</text>
</comment>
<dbReference type="InterPro" id="IPR005135">
    <property type="entry name" value="Endo/exonuclease/phosphatase"/>
</dbReference>
<dbReference type="PANTHER" id="PTHR16320">
    <property type="entry name" value="SPHINGOMYELINASE FAMILY MEMBER"/>
    <property type="match status" value="1"/>
</dbReference>
<dbReference type="GO" id="GO:0045174">
    <property type="term" value="F:glutathione dehydrogenase (ascorbate) activity"/>
    <property type="evidence" value="ECO:0007669"/>
    <property type="project" value="UniProtKB-ARBA"/>
</dbReference>
<dbReference type="Gene3D" id="3.60.10.10">
    <property type="entry name" value="Endonuclease/exonuclease/phosphatase"/>
    <property type="match status" value="1"/>
</dbReference>
<dbReference type="PRINTS" id="PR01625">
    <property type="entry name" value="GSTRNSFRASEO"/>
</dbReference>
<dbReference type="PROSITE" id="PS50405">
    <property type="entry name" value="GST_CTER"/>
    <property type="match status" value="1"/>
</dbReference>
<dbReference type="Pfam" id="PF03372">
    <property type="entry name" value="Exo_endo_phos"/>
    <property type="match status" value="1"/>
</dbReference>
<keyword evidence="9" id="KW-1185">Reference proteome</keyword>
<dbReference type="GO" id="GO:0005737">
    <property type="term" value="C:cytoplasm"/>
    <property type="evidence" value="ECO:0007669"/>
    <property type="project" value="InterPro"/>
</dbReference>
<evidence type="ECO:0000256" key="2">
    <source>
        <dbReference type="ARBA" id="ARBA00011067"/>
    </source>
</evidence>
<evidence type="ECO:0000313" key="9">
    <source>
        <dbReference type="Proteomes" id="UP000245119"/>
    </source>
</evidence>
<name>A0A2T7NHI8_POMCA</name>
<dbReference type="PANTHER" id="PTHR16320:SF1">
    <property type="entry name" value="SPHINGOMYELINASE DDB_G0288017"/>
    <property type="match status" value="1"/>
</dbReference>
<evidence type="ECO:0000256" key="1">
    <source>
        <dbReference type="ARBA" id="ARBA00006335"/>
    </source>
</evidence>
<dbReference type="AlphaFoldDB" id="A0A2T7NHI8"/>
<dbReference type="GO" id="GO:0004767">
    <property type="term" value="F:sphingomyelin phosphodiesterase activity"/>
    <property type="evidence" value="ECO:0007669"/>
    <property type="project" value="UniProtKB-EC"/>
</dbReference>
<protein>
    <recommendedName>
        <fullName evidence="3">sphingomyelin phosphodiesterase</fullName>
        <ecNumber evidence="3">3.1.4.12</ecNumber>
    </recommendedName>
</protein>
<dbReference type="GO" id="GO:0004364">
    <property type="term" value="F:glutathione transferase activity"/>
    <property type="evidence" value="ECO:0007669"/>
    <property type="project" value="InterPro"/>
</dbReference>
<dbReference type="InterPro" id="IPR005442">
    <property type="entry name" value="GST_omega"/>
</dbReference>
<evidence type="ECO:0000256" key="4">
    <source>
        <dbReference type="ARBA" id="ARBA00022801"/>
    </source>
</evidence>